<sequence length="190" mass="21147">MADIIRPPEVRADAVQIAEVGLDRDRFLRKLVRELSGTIERVVGLEDASGYVATVGGIMGEWLDEAYHAELGEGDFDPETVARIFVDLKRRIEGGFYIVAVEPDRIILRNTRCPFAEDVVGRPSLCMMTSNVFGRIAADNLGYARVRLSEVIAKGDPECHVVVYLTPQDGLEADEREYYRLKPGDDFAGL</sequence>
<dbReference type="EMBL" id="CP114029">
    <property type="protein sequence ID" value="WAP68128.1"/>
    <property type="molecule type" value="Genomic_DNA"/>
</dbReference>
<evidence type="ECO:0000313" key="3">
    <source>
        <dbReference type="Proteomes" id="UP001164020"/>
    </source>
</evidence>
<dbReference type="Proteomes" id="UP001164020">
    <property type="component" value="Chromosome"/>
</dbReference>
<protein>
    <submittedName>
        <fullName evidence="2">Methanogen output domain 1-containing protein</fullName>
    </submittedName>
</protein>
<proteinExistence type="predicted"/>
<reference evidence="2" key="1">
    <citation type="submission" date="2022-12" db="EMBL/GenBank/DDBJ databases">
        <title>Jiella pelagia sp. nov., isolated from phosphonate enriched culture of Northwest Pacific surface seawater.</title>
        <authorList>
            <person name="Shin D.Y."/>
            <person name="Hwang C.Y."/>
        </authorList>
    </citation>
    <scope>NUCLEOTIDE SEQUENCE</scope>
    <source>
        <strain evidence="2">HL-NP1</strain>
    </source>
</reference>
<dbReference type="Pfam" id="PF18546">
    <property type="entry name" value="MetOD1"/>
    <property type="match status" value="1"/>
</dbReference>
<name>A0ABY7C035_9HYPH</name>
<accession>A0ABY7C035</accession>
<organism evidence="2 3">
    <name type="scientific">Jiella pelagia</name>
    <dbReference type="NCBI Taxonomy" id="2986949"/>
    <lineage>
        <taxon>Bacteria</taxon>
        <taxon>Pseudomonadati</taxon>
        <taxon>Pseudomonadota</taxon>
        <taxon>Alphaproteobacteria</taxon>
        <taxon>Hyphomicrobiales</taxon>
        <taxon>Aurantimonadaceae</taxon>
        <taxon>Jiella</taxon>
    </lineage>
</organism>
<keyword evidence="3" id="KW-1185">Reference proteome</keyword>
<dbReference type="InterPro" id="IPR041359">
    <property type="entry name" value="MetOD1"/>
</dbReference>
<feature type="domain" description="Metanogen output" evidence="1">
    <location>
        <begin position="32"/>
        <end position="163"/>
    </location>
</feature>
<evidence type="ECO:0000313" key="2">
    <source>
        <dbReference type="EMBL" id="WAP68128.1"/>
    </source>
</evidence>
<dbReference type="RefSeq" id="WP_268880600.1">
    <property type="nucleotide sequence ID" value="NZ_CP114029.1"/>
</dbReference>
<evidence type="ECO:0000259" key="1">
    <source>
        <dbReference type="Pfam" id="PF18546"/>
    </source>
</evidence>
<gene>
    <name evidence="2" type="ORF">OH818_22515</name>
</gene>